<dbReference type="Gene3D" id="1.10.510.10">
    <property type="entry name" value="Transferase(Phosphotransferase) domain 1"/>
    <property type="match status" value="1"/>
</dbReference>
<dbReference type="RefSeq" id="WP_239090745.1">
    <property type="nucleotide sequence ID" value="NZ_BAAALU010000001.1"/>
</dbReference>
<evidence type="ECO:0000313" key="3">
    <source>
        <dbReference type="Proteomes" id="UP000624325"/>
    </source>
</evidence>
<gene>
    <name evidence="2" type="ORF">Air01nite_32620</name>
</gene>
<comment type="caution">
    <text evidence="2">The sequence shown here is derived from an EMBL/GenBank/DDBJ whole genome shotgun (WGS) entry which is preliminary data.</text>
</comment>
<keyword evidence="3" id="KW-1185">Reference proteome</keyword>
<dbReference type="Proteomes" id="UP000624325">
    <property type="component" value="Unassembled WGS sequence"/>
</dbReference>
<feature type="domain" description="Aminoglycoside phosphotransferase" evidence="1">
    <location>
        <begin position="34"/>
        <end position="264"/>
    </location>
</feature>
<evidence type="ECO:0000313" key="2">
    <source>
        <dbReference type="EMBL" id="GIF57167.1"/>
    </source>
</evidence>
<dbReference type="InterPro" id="IPR002575">
    <property type="entry name" value="Aminoglycoside_PTrfase"/>
</dbReference>
<proteinExistence type="predicted"/>
<dbReference type="InterPro" id="IPR011009">
    <property type="entry name" value="Kinase-like_dom_sf"/>
</dbReference>
<reference evidence="2 3" key="1">
    <citation type="submission" date="2021-01" db="EMBL/GenBank/DDBJ databases">
        <title>Whole genome shotgun sequence of Asanoa iriomotensis NBRC 100142.</title>
        <authorList>
            <person name="Komaki H."/>
            <person name="Tamura T."/>
        </authorList>
    </citation>
    <scope>NUCLEOTIDE SEQUENCE [LARGE SCALE GENOMIC DNA]</scope>
    <source>
        <strain evidence="2 3">NBRC 100142</strain>
    </source>
</reference>
<protein>
    <recommendedName>
        <fullName evidence="1">Aminoglycoside phosphotransferase domain-containing protein</fullName>
    </recommendedName>
</protein>
<sequence>MRDRPAGLPDQDVIAGLRAGWGIQVREAGYLPLGAGSYHWSVVADDGQRWFVTIDDHGADADALDRALTTALTLHDKAGLDFVVAPVETRGGRATWRLSPRYTASVFPLLDGVGGAFGPHRPQDRGAVVAMLATLHRATPAVDTVAARADLDLPDRDELTRTLADLDVEWHSGPFAEPARALLKDSADRIEGWLADHDRLVAEVRTSTRPWVVTHGEPHPGNVVRTNSGLRLVDWDTARLAPPERDLWLVTSDADLLARYTEATGLTVSPTAMDMFRLRWKLADIAAFVGDLRRPHGAGEDPAAALHYLTGYLRDR</sequence>
<dbReference type="EMBL" id="BONC01000020">
    <property type="protein sequence ID" value="GIF57167.1"/>
    <property type="molecule type" value="Genomic_DNA"/>
</dbReference>
<organism evidence="2 3">
    <name type="scientific">Asanoa iriomotensis</name>
    <dbReference type="NCBI Taxonomy" id="234613"/>
    <lineage>
        <taxon>Bacteria</taxon>
        <taxon>Bacillati</taxon>
        <taxon>Actinomycetota</taxon>
        <taxon>Actinomycetes</taxon>
        <taxon>Micromonosporales</taxon>
        <taxon>Micromonosporaceae</taxon>
        <taxon>Asanoa</taxon>
    </lineage>
</organism>
<evidence type="ECO:0000259" key="1">
    <source>
        <dbReference type="Pfam" id="PF01636"/>
    </source>
</evidence>
<dbReference type="SUPFAM" id="SSF56112">
    <property type="entry name" value="Protein kinase-like (PK-like)"/>
    <property type="match status" value="1"/>
</dbReference>
<name>A0ABQ4C314_9ACTN</name>
<dbReference type="Gene3D" id="3.30.200.20">
    <property type="entry name" value="Phosphorylase Kinase, domain 1"/>
    <property type="match status" value="1"/>
</dbReference>
<dbReference type="Gene3D" id="1.20.58.840">
    <property type="match status" value="1"/>
</dbReference>
<accession>A0ABQ4C314</accession>
<dbReference type="Pfam" id="PF01636">
    <property type="entry name" value="APH"/>
    <property type="match status" value="1"/>
</dbReference>